<keyword evidence="8" id="KW-0496">Mitochondrion</keyword>
<dbReference type="PANTHER" id="PTHR19370:SF171">
    <property type="entry name" value="NADH-CYTOCHROME B5 REDUCTASE 2"/>
    <property type="match status" value="1"/>
</dbReference>
<proteinExistence type="inferred from homology"/>
<dbReference type="CDD" id="cd06183">
    <property type="entry name" value="cyt_b5_reduct_like"/>
    <property type="match status" value="1"/>
</dbReference>
<feature type="binding site" evidence="10">
    <location>
        <position position="106"/>
    </location>
    <ligand>
        <name>FAD</name>
        <dbReference type="ChEBI" id="CHEBI:57692"/>
    </ligand>
</feature>
<accession>A0A9W8GPL2</accession>
<evidence type="ECO:0000256" key="9">
    <source>
        <dbReference type="ARBA" id="ARBA00047682"/>
    </source>
</evidence>
<dbReference type="PRINTS" id="PR00406">
    <property type="entry name" value="CYTB5RDTASE"/>
</dbReference>
<evidence type="ECO:0000256" key="6">
    <source>
        <dbReference type="ARBA" id="ARBA00023002"/>
    </source>
</evidence>
<evidence type="ECO:0000256" key="7">
    <source>
        <dbReference type="ARBA" id="ARBA00023027"/>
    </source>
</evidence>
<feature type="domain" description="FAD-binding FR-type" evidence="12">
    <location>
        <begin position="52"/>
        <end position="155"/>
    </location>
</feature>
<evidence type="ECO:0000256" key="10">
    <source>
        <dbReference type="PIRSR" id="PIRSR601834-1"/>
    </source>
</evidence>
<evidence type="ECO:0000256" key="5">
    <source>
        <dbReference type="ARBA" id="ARBA00022827"/>
    </source>
</evidence>
<keyword evidence="4 10" id="KW-0285">Flavoprotein</keyword>
<dbReference type="InterPro" id="IPR001433">
    <property type="entry name" value="OxRdtase_FAD/NAD-bd"/>
</dbReference>
<gene>
    <name evidence="13" type="ORF">IWW39_000749</name>
</gene>
<evidence type="ECO:0000256" key="2">
    <source>
        <dbReference type="ARBA" id="ARBA00004572"/>
    </source>
</evidence>
<reference evidence="13" key="1">
    <citation type="submission" date="2022-07" db="EMBL/GenBank/DDBJ databases">
        <title>Phylogenomic reconstructions and comparative analyses of Kickxellomycotina fungi.</title>
        <authorList>
            <person name="Reynolds N.K."/>
            <person name="Stajich J.E."/>
            <person name="Barry K."/>
            <person name="Grigoriev I.V."/>
            <person name="Crous P."/>
            <person name="Smith M.E."/>
        </authorList>
    </citation>
    <scope>NUCLEOTIDE SEQUENCE</scope>
    <source>
        <strain evidence="13">CBS 109367</strain>
    </source>
</reference>
<evidence type="ECO:0000259" key="12">
    <source>
        <dbReference type="PROSITE" id="PS51384"/>
    </source>
</evidence>
<dbReference type="Pfam" id="PF00175">
    <property type="entry name" value="NAD_binding_1"/>
    <property type="match status" value="1"/>
</dbReference>
<dbReference type="SUPFAM" id="SSF52343">
    <property type="entry name" value="Ferredoxin reductase-like, C-terminal NADP-linked domain"/>
    <property type="match status" value="1"/>
</dbReference>
<dbReference type="OrthoDB" id="432685at2759"/>
<evidence type="ECO:0000256" key="3">
    <source>
        <dbReference type="ARBA" id="ARBA00006105"/>
    </source>
</evidence>
<dbReference type="FunFam" id="3.40.50.80:FF:000009">
    <property type="entry name" value="NADH-cytochrome b5 reductase"/>
    <property type="match status" value="1"/>
</dbReference>
<keyword evidence="5 10" id="KW-0274">FAD</keyword>
<dbReference type="InterPro" id="IPR001709">
    <property type="entry name" value="Flavoprot_Pyr_Nucl_cyt_Rdtase"/>
</dbReference>
<evidence type="ECO:0000313" key="14">
    <source>
        <dbReference type="Proteomes" id="UP001151516"/>
    </source>
</evidence>
<feature type="binding site" evidence="10">
    <location>
        <position position="130"/>
    </location>
    <ligand>
        <name>FAD</name>
        <dbReference type="ChEBI" id="CHEBI:57692"/>
    </ligand>
</feature>
<dbReference type="GO" id="GO:0090524">
    <property type="term" value="F:cytochrome-b5 reductase activity, acting on NADH"/>
    <property type="evidence" value="ECO:0007669"/>
    <property type="project" value="UniProtKB-EC"/>
</dbReference>
<dbReference type="PROSITE" id="PS51384">
    <property type="entry name" value="FAD_FR"/>
    <property type="match status" value="1"/>
</dbReference>
<dbReference type="GO" id="GO:0005741">
    <property type="term" value="C:mitochondrial outer membrane"/>
    <property type="evidence" value="ECO:0007669"/>
    <property type="project" value="UniProtKB-SubCell"/>
</dbReference>
<dbReference type="InterPro" id="IPR017938">
    <property type="entry name" value="Riboflavin_synthase-like_b-brl"/>
</dbReference>
<name>A0A9W8GPL2_9FUNG</name>
<dbReference type="InterPro" id="IPR039261">
    <property type="entry name" value="FNR_nucleotide-bd"/>
</dbReference>
<comment type="catalytic activity">
    <reaction evidence="9 11">
        <text>2 Fe(III)-[cytochrome b5] + NADH = 2 Fe(II)-[cytochrome b5] + NAD(+) + H(+)</text>
        <dbReference type="Rhea" id="RHEA:46680"/>
        <dbReference type="Rhea" id="RHEA-COMP:10438"/>
        <dbReference type="Rhea" id="RHEA-COMP:10439"/>
        <dbReference type="ChEBI" id="CHEBI:15378"/>
        <dbReference type="ChEBI" id="CHEBI:29033"/>
        <dbReference type="ChEBI" id="CHEBI:29034"/>
        <dbReference type="ChEBI" id="CHEBI:57540"/>
        <dbReference type="ChEBI" id="CHEBI:57945"/>
        <dbReference type="EC" id="1.6.2.2"/>
    </reaction>
</comment>
<feature type="binding site" evidence="10">
    <location>
        <position position="105"/>
    </location>
    <ligand>
        <name>FAD</name>
        <dbReference type="ChEBI" id="CHEBI:57692"/>
    </ligand>
</feature>
<dbReference type="InterPro" id="IPR008333">
    <property type="entry name" value="Cbr1-like_FAD-bd_dom"/>
</dbReference>
<feature type="binding site" evidence="10">
    <location>
        <position position="104"/>
    </location>
    <ligand>
        <name>FAD</name>
        <dbReference type="ChEBI" id="CHEBI:57692"/>
    </ligand>
</feature>
<keyword evidence="7 11" id="KW-0520">NAD</keyword>
<evidence type="ECO:0000313" key="13">
    <source>
        <dbReference type="EMBL" id="KAJ2690502.1"/>
    </source>
</evidence>
<evidence type="ECO:0000256" key="11">
    <source>
        <dbReference type="RuleBase" id="RU361226"/>
    </source>
</evidence>
<dbReference type="PRINTS" id="PR00371">
    <property type="entry name" value="FPNCR"/>
</dbReference>
<dbReference type="Pfam" id="PF00970">
    <property type="entry name" value="FAD_binding_6"/>
    <property type="match status" value="1"/>
</dbReference>
<feature type="binding site" evidence="10">
    <location>
        <position position="123"/>
    </location>
    <ligand>
        <name>FAD</name>
        <dbReference type="ChEBI" id="CHEBI:57692"/>
    </ligand>
</feature>
<protein>
    <recommendedName>
        <fullName evidence="11">NADH-cytochrome b5 reductase</fullName>
        <ecNumber evidence="11">1.6.2.2</ecNumber>
    </recommendedName>
</protein>
<dbReference type="Gene3D" id="3.40.50.80">
    <property type="entry name" value="Nucleotide-binding domain of ferredoxin-NADP reductase (FNR) module"/>
    <property type="match status" value="1"/>
</dbReference>
<feature type="binding site" evidence="10">
    <location>
        <position position="121"/>
    </location>
    <ligand>
        <name>FAD</name>
        <dbReference type="ChEBI" id="CHEBI:57692"/>
    </ligand>
</feature>
<evidence type="ECO:0000256" key="8">
    <source>
        <dbReference type="ARBA" id="ARBA00023128"/>
    </source>
</evidence>
<keyword evidence="6 11" id="KW-0560">Oxidoreductase</keyword>
<dbReference type="InterPro" id="IPR017927">
    <property type="entry name" value="FAD-bd_FR_type"/>
</dbReference>
<keyword evidence="14" id="KW-1185">Reference proteome</keyword>
<evidence type="ECO:0000256" key="4">
    <source>
        <dbReference type="ARBA" id="ARBA00022630"/>
    </source>
</evidence>
<dbReference type="PANTHER" id="PTHR19370">
    <property type="entry name" value="NADH-CYTOCHROME B5 REDUCTASE"/>
    <property type="match status" value="1"/>
</dbReference>
<feature type="binding site" evidence="10">
    <location>
        <position position="131"/>
    </location>
    <ligand>
        <name>FAD</name>
        <dbReference type="ChEBI" id="CHEBI:57692"/>
    </ligand>
</feature>
<feature type="binding site" evidence="10">
    <location>
        <position position="172"/>
    </location>
    <ligand>
        <name>FAD</name>
        <dbReference type="ChEBI" id="CHEBI:57692"/>
    </ligand>
</feature>
<dbReference type="InterPro" id="IPR001834">
    <property type="entry name" value="CBR-like"/>
</dbReference>
<dbReference type="Proteomes" id="UP001151516">
    <property type="component" value="Unassembled WGS sequence"/>
</dbReference>
<comment type="similarity">
    <text evidence="3 11">Belongs to the flavoprotein pyridine nucleotide cytochrome reductase family.</text>
</comment>
<organism evidence="13 14">
    <name type="scientific">Coemansia spiralis</name>
    <dbReference type="NCBI Taxonomy" id="417178"/>
    <lineage>
        <taxon>Eukaryota</taxon>
        <taxon>Fungi</taxon>
        <taxon>Fungi incertae sedis</taxon>
        <taxon>Zoopagomycota</taxon>
        <taxon>Kickxellomycotina</taxon>
        <taxon>Kickxellomycetes</taxon>
        <taxon>Kickxellales</taxon>
        <taxon>Kickxellaceae</taxon>
        <taxon>Coemansia</taxon>
    </lineage>
</organism>
<dbReference type="Gene3D" id="2.40.30.10">
    <property type="entry name" value="Translation factors"/>
    <property type="match status" value="1"/>
</dbReference>
<dbReference type="EC" id="1.6.2.2" evidence="11"/>
<sequence length="298" mass="32377">MRHTSRRFPIIASGFSGKRVLLAGGLLAATAGGIAAYRFFNNGQPDTAVSRLRFTPILLESSEKLTHDVKRLRFKLDADKRLGFNVSSAVLFRVRHAEGKTEWRPYTPVSAESQKGWFEIIVKRYDKGLVSPAMHALRPGDEVEVWGPLPFLEYCPGSFSEVGLIAGGSGITPCLQLTRSILENPEDPTKVTLLFANKTAGDIILKNELDGLAAKYPDKFAVHYILNSAPDEWQGLAGNVDRTVVERVMPPPAPATFIGVCGPPAMVAAVSGDRPGPITQGKIGGVLKELGYTNVFKF</sequence>
<comment type="caution">
    <text evidence="13">The sequence shown here is derived from an EMBL/GenBank/DDBJ whole genome shotgun (WGS) entry which is preliminary data.</text>
</comment>
<evidence type="ECO:0000256" key="1">
    <source>
        <dbReference type="ARBA" id="ARBA00001974"/>
    </source>
</evidence>
<dbReference type="AlphaFoldDB" id="A0A9W8GPL2"/>
<dbReference type="EMBL" id="JANBTX010000011">
    <property type="protein sequence ID" value="KAJ2690502.1"/>
    <property type="molecule type" value="Genomic_DNA"/>
</dbReference>
<comment type="cofactor">
    <cofactor evidence="1 10 11">
        <name>FAD</name>
        <dbReference type="ChEBI" id="CHEBI:57692"/>
    </cofactor>
</comment>
<dbReference type="SUPFAM" id="SSF63380">
    <property type="entry name" value="Riboflavin synthase domain-like"/>
    <property type="match status" value="1"/>
</dbReference>
<comment type="subcellular location">
    <subcellularLocation>
        <location evidence="2">Mitochondrion outer membrane</location>
        <topology evidence="2">Single-pass membrane protein</topology>
    </subcellularLocation>
</comment>